<dbReference type="GO" id="GO:0005198">
    <property type="term" value="F:structural molecule activity"/>
    <property type="evidence" value="ECO:0007669"/>
    <property type="project" value="InterPro"/>
</dbReference>
<evidence type="ECO:0000256" key="3">
    <source>
        <dbReference type="ARBA" id="ARBA00022754"/>
    </source>
</evidence>
<keyword evidence="2" id="KW-0416">Keratin</keyword>
<dbReference type="Gene3D" id="1.20.5.1160">
    <property type="entry name" value="Vasodilator-stimulated phosphoprotein"/>
    <property type="match status" value="1"/>
</dbReference>
<dbReference type="AlphaFoldDB" id="A0A673A6P0"/>
<dbReference type="PANTHER" id="PTHR23239:SF349">
    <property type="entry name" value="KERATIN, TYPE I CYTOSKELETAL 18"/>
    <property type="match status" value="1"/>
</dbReference>
<dbReference type="InterPro" id="IPR002957">
    <property type="entry name" value="Keratin_I"/>
</dbReference>
<dbReference type="InParanoid" id="A0A673A6P0"/>
<comment type="subunit">
    <text evidence="6">Heterotetramer of two type I and two type II keratins. Keratin-18 associates with keratin-8.</text>
</comment>
<gene>
    <name evidence="9" type="primary">LOC115422660</name>
</gene>
<evidence type="ECO:0000256" key="4">
    <source>
        <dbReference type="ARBA" id="ARBA00023054"/>
    </source>
</evidence>
<keyword evidence="4 7" id="KW-0175">Coiled coil</keyword>
<dbReference type="PROSITE" id="PS51842">
    <property type="entry name" value="IF_ROD_2"/>
    <property type="match status" value="1"/>
</dbReference>
<evidence type="ECO:0000256" key="5">
    <source>
        <dbReference type="ARBA" id="ARBA00037340"/>
    </source>
</evidence>
<dbReference type="Gene3D" id="1.20.5.170">
    <property type="match status" value="1"/>
</dbReference>
<reference evidence="9" key="1">
    <citation type="submission" date="2019-06" db="EMBL/GenBank/DDBJ databases">
        <authorList>
            <consortium name="Wellcome Sanger Institute Data Sharing"/>
        </authorList>
    </citation>
    <scope>NUCLEOTIDE SEQUENCE [LARGE SCALE GENOMIC DNA]</scope>
</reference>
<dbReference type="GO" id="GO:0045104">
    <property type="term" value="P:intermediate filament cytoskeleton organization"/>
    <property type="evidence" value="ECO:0007669"/>
    <property type="project" value="TreeGrafter"/>
</dbReference>
<evidence type="ECO:0000256" key="1">
    <source>
        <dbReference type="ARBA" id="ARBA00022553"/>
    </source>
</evidence>
<reference evidence="9" key="3">
    <citation type="submission" date="2025-09" db="UniProtKB">
        <authorList>
            <consortium name="Ensembl"/>
        </authorList>
    </citation>
    <scope>IDENTIFICATION</scope>
</reference>
<dbReference type="PANTHER" id="PTHR23239">
    <property type="entry name" value="INTERMEDIATE FILAMENT"/>
    <property type="match status" value="1"/>
</dbReference>
<evidence type="ECO:0000256" key="7">
    <source>
        <dbReference type="SAM" id="Coils"/>
    </source>
</evidence>
<reference evidence="9" key="2">
    <citation type="submission" date="2025-08" db="UniProtKB">
        <authorList>
            <consortium name="Ensembl"/>
        </authorList>
    </citation>
    <scope>IDENTIFICATION</scope>
</reference>
<dbReference type="SMART" id="SM01391">
    <property type="entry name" value="Filament"/>
    <property type="match status" value="1"/>
</dbReference>
<evidence type="ECO:0000256" key="6">
    <source>
        <dbReference type="ARBA" id="ARBA00038630"/>
    </source>
</evidence>
<feature type="coiled-coil region" evidence="7">
    <location>
        <begin position="102"/>
        <end position="136"/>
    </location>
</feature>
<evidence type="ECO:0000313" key="10">
    <source>
        <dbReference type="Proteomes" id="UP000472271"/>
    </source>
</evidence>
<dbReference type="InterPro" id="IPR039008">
    <property type="entry name" value="IF_rod_dom"/>
</dbReference>
<keyword evidence="1" id="KW-0597">Phosphoprotein</keyword>
<keyword evidence="10" id="KW-1185">Reference proteome</keyword>
<sequence length="447" mass="50371">MVTRKKYSVIHTEAMEPLMTHENMSSFVTRNYSVPVKSRNYAHSVSGGAGGHGTRVSVSHSTRFGSGLGGGLGSSLSGSSFDYQTSGATSGSLAIGNEKLAMQHLNDRLASYLETVRSLEKANSKLDIKIREAIEKRGPLEGRDYSKYEVVIADLRAKILDMIMGNAKLWISLDNARLASDDFRLKMEYELSMRQTVEADVAKLRKILDDTNVIRMHLESDIESLKEELITLKKNHEIELRAQISQVGVRVDVDAPKGQDLARIMEEMRAKYEKIALKNQEDLKAWHESQITEVQVQVNENTAALKEATTVVTETRRRYQALDIDLQSALSLKASLEAALRDIEMRYNIELEKYNSVILRLQEELTQIRTDIQQNSREYEHLLNIKVKLEAEIAEYRRLLDGGDLRLEDAVDQKVVETKVVTVTQTLVDGKVVSESKDVKSSEQVKN</sequence>
<dbReference type="Ensembl" id="ENSSORT00005025031.1">
    <property type="protein sequence ID" value="ENSSORP00005024318.1"/>
    <property type="gene ID" value="ENSSORG00005011584.1"/>
</dbReference>
<feature type="coiled-coil region" evidence="7">
    <location>
        <begin position="208"/>
        <end position="242"/>
    </location>
</feature>
<organism evidence="9 10">
    <name type="scientific">Sphaeramia orbicularis</name>
    <name type="common">orbiculate cardinalfish</name>
    <dbReference type="NCBI Taxonomy" id="375764"/>
    <lineage>
        <taxon>Eukaryota</taxon>
        <taxon>Metazoa</taxon>
        <taxon>Chordata</taxon>
        <taxon>Craniata</taxon>
        <taxon>Vertebrata</taxon>
        <taxon>Euteleostomi</taxon>
        <taxon>Actinopterygii</taxon>
        <taxon>Neopterygii</taxon>
        <taxon>Teleostei</taxon>
        <taxon>Neoteleostei</taxon>
        <taxon>Acanthomorphata</taxon>
        <taxon>Gobiaria</taxon>
        <taxon>Kurtiformes</taxon>
        <taxon>Apogonoidei</taxon>
        <taxon>Apogonidae</taxon>
        <taxon>Apogoninae</taxon>
        <taxon>Sphaeramia</taxon>
    </lineage>
</organism>
<dbReference type="FunFam" id="1.20.5.170:FF:000002">
    <property type="entry name" value="Type I keratin KA11"/>
    <property type="match status" value="1"/>
</dbReference>
<dbReference type="GO" id="GO:0045095">
    <property type="term" value="C:keratin filament"/>
    <property type="evidence" value="ECO:0007669"/>
    <property type="project" value="TreeGrafter"/>
</dbReference>
<dbReference type="Gene3D" id="1.20.5.500">
    <property type="entry name" value="Single helix bin"/>
    <property type="match status" value="1"/>
</dbReference>
<keyword evidence="3" id="KW-0403">Intermediate filament</keyword>
<dbReference type="Pfam" id="PF00038">
    <property type="entry name" value="Filament"/>
    <property type="match status" value="1"/>
</dbReference>
<dbReference type="PRINTS" id="PR01248">
    <property type="entry name" value="TYPE1KERATIN"/>
</dbReference>
<evidence type="ECO:0000256" key="2">
    <source>
        <dbReference type="ARBA" id="ARBA00022744"/>
    </source>
</evidence>
<feature type="domain" description="IF rod" evidence="8">
    <location>
        <begin position="98"/>
        <end position="407"/>
    </location>
</feature>
<name>A0A673A6P0_9TELE</name>
<dbReference type="SUPFAM" id="SSF64593">
    <property type="entry name" value="Intermediate filament protein, coiled coil region"/>
    <property type="match status" value="2"/>
</dbReference>
<proteinExistence type="predicted"/>
<comment type="function">
    <text evidence="5">When phosphorylated, plays a role in filament reorganization.</text>
</comment>
<evidence type="ECO:0000313" key="9">
    <source>
        <dbReference type="Ensembl" id="ENSSORP00005024318.1"/>
    </source>
</evidence>
<dbReference type="Proteomes" id="UP000472271">
    <property type="component" value="Chromosome 7"/>
</dbReference>
<feature type="coiled-coil region" evidence="7">
    <location>
        <begin position="326"/>
        <end position="399"/>
    </location>
</feature>
<evidence type="ECO:0000259" key="8">
    <source>
        <dbReference type="PROSITE" id="PS51842"/>
    </source>
</evidence>
<protein>
    <submittedName>
        <fullName evidence="9">Keratin, type I cytoskeletal 18-like</fullName>
    </submittedName>
</protein>
<accession>A0A673A6P0</accession>